<dbReference type="Pfam" id="PF01713">
    <property type="entry name" value="Smr"/>
    <property type="match status" value="1"/>
</dbReference>
<dbReference type="InterPro" id="IPR036063">
    <property type="entry name" value="Smr_dom_sf"/>
</dbReference>
<feature type="domain" description="Smr" evidence="1">
    <location>
        <begin position="272"/>
        <end position="342"/>
    </location>
</feature>
<protein>
    <submittedName>
        <fullName evidence="2">DUF2027 domain-containing protein</fullName>
    </submittedName>
</protein>
<keyword evidence="3" id="KW-1185">Reference proteome</keyword>
<sequence>MQINIGDKVRFLNDVGGGTVTRIVDAKTVMVLNEEDEFEIPSLKTNLVVVESANGGDTAPAKQNTAIGKNSTVSDQKNALFVEKEEIYAAFTPRESSDPTDSPLELYLINDTNHILLYNYYHEMGDGLEGITAGNLDPKSKIILREYDKKELNELSNCHFQIIYYQQGKSSIKTPLNREIKLQAVKFHKSSSFRETAYFHQDSFLHKLTGELLEYKIEELSNKEFKQAIREKEHSGKSASSQPKVKSSSDILEVDLHINALIDSVTGLSNADILEYQLNKFHEVLRQSQHEKGKKIVFIHGIGNGTLKQRVQNELKRKYRKHYQQDASFKEYGWGATMVTIR</sequence>
<dbReference type="Proteomes" id="UP001528920">
    <property type="component" value="Unassembled WGS sequence"/>
</dbReference>
<proteinExistence type="predicted"/>
<dbReference type="EMBL" id="JAKJSC010000001">
    <property type="protein sequence ID" value="MDE5417241.1"/>
    <property type="molecule type" value="Genomic_DNA"/>
</dbReference>
<gene>
    <name evidence="2" type="ORF">L3049_04400</name>
</gene>
<evidence type="ECO:0000259" key="1">
    <source>
        <dbReference type="PROSITE" id="PS50828"/>
    </source>
</evidence>
<dbReference type="PROSITE" id="PS50828">
    <property type="entry name" value="SMR"/>
    <property type="match status" value="1"/>
</dbReference>
<evidence type="ECO:0000313" key="2">
    <source>
        <dbReference type="EMBL" id="MDE5417241.1"/>
    </source>
</evidence>
<reference evidence="2 3" key="1">
    <citation type="submission" date="2022-01" db="EMBL/GenBank/DDBJ databases">
        <title>Labilibaculum sp. nov, a marine bacterium isolated from Antarctica.</title>
        <authorList>
            <person name="Dai W."/>
        </authorList>
    </citation>
    <scope>NUCLEOTIDE SEQUENCE [LARGE SCALE GENOMIC DNA]</scope>
    <source>
        <strain evidence="2 3">DW002</strain>
    </source>
</reference>
<dbReference type="InterPro" id="IPR036781">
    <property type="entry name" value="Smr_assoc-like_sf"/>
</dbReference>
<dbReference type="SUPFAM" id="SSF158949">
    <property type="entry name" value="Smr-associated domain-like"/>
    <property type="match status" value="1"/>
</dbReference>
<evidence type="ECO:0000313" key="3">
    <source>
        <dbReference type="Proteomes" id="UP001528920"/>
    </source>
</evidence>
<dbReference type="Gene3D" id="3.30.1370.110">
    <property type="match status" value="1"/>
</dbReference>
<dbReference type="InterPro" id="IPR002625">
    <property type="entry name" value="Smr_dom"/>
</dbReference>
<dbReference type="RefSeq" id="WP_275108578.1">
    <property type="nucleotide sequence ID" value="NZ_JAKJSC010000001.1"/>
</dbReference>
<dbReference type="Gene3D" id="2.60.40.1600">
    <property type="entry name" value="Smr-associated-like"/>
    <property type="match status" value="1"/>
</dbReference>
<dbReference type="InterPro" id="IPR018598">
    <property type="entry name" value="DUF2027"/>
</dbReference>
<name>A0ABT5VPP3_9BACT</name>
<dbReference type="Pfam" id="PF09640">
    <property type="entry name" value="DUF2027"/>
    <property type="match status" value="1"/>
</dbReference>
<organism evidence="2 3">
    <name type="scientific">Paralabilibaculum antarcticum</name>
    <dbReference type="NCBI Taxonomy" id="2912572"/>
    <lineage>
        <taxon>Bacteria</taxon>
        <taxon>Pseudomonadati</taxon>
        <taxon>Bacteroidota</taxon>
        <taxon>Bacteroidia</taxon>
        <taxon>Marinilabiliales</taxon>
        <taxon>Marinifilaceae</taxon>
        <taxon>Paralabilibaculum</taxon>
    </lineage>
</organism>
<comment type="caution">
    <text evidence="2">The sequence shown here is derived from an EMBL/GenBank/DDBJ whole genome shotgun (WGS) entry which is preliminary data.</text>
</comment>
<accession>A0ABT5VPP3</accession>